<organism evidence="13 14">
    <name type="scientific">Parvularcula maris</name>
    <dbReference type="NCBI Taxonomy" id="2965077"/>
    <lineage>
        <taxon>Bacteria</taxon>
        <taxon>Pseudomonadati</taxon>
        <taxon>Pseudomonadota</taxon>
        <taxon>Alphaproteobacteria</taxon>
        <taxon>Parvularculales</taxon>
        <taxon>Parvularculaceae</taxon>
        <taxon>Parvularcula</taxon>
    </lineage>
</organism>
<dbReference type="GO" id="GO:0009279">
    <property type="term" value="C:cell outer membrane"/>
    <property type="evidence" value="ECO:0007669"/>
    <property type="project" value="UniProtKB-SubCell"/>
</dbReference>
<dbReference type="InterPro" id="IPR012910">
    <property type="entry name" value="Plug_dom"/>
</dbReference>
<keyword evidence="14" id="KW-1185">Reference proteome</keyword>
<comment type="similarity">
    <text evidence="8 9">Belongs to the TonB-dependent receptor family.</text>
</comment>
<evidence type="ECO:0000256" key="8">
    <source>
        <dbReference type="PROSITE-ProRule" id="PRU01360"/>
    </source>
</evidence>
<gene>
    <name evidence="13" type="ORF">NOG11_13910</name>
</gene>
<dbReference type="Gene3D" id="2.170.130.10">
    <property type="entry name" value="TonB-dependent receptor, plug domain"/>
    <property type="match status" value="1"/>
</dbReference>
<dbReference type="InterPro" id="IPR000531">
    <property type="entry name" value="Beta-barrel_TonB"/>
</dbReference>
<sequence>MKKALFGSTAVITLAAAAYVPAPAYAQEVVITDEIVVTGSRLRQGQEDSVSPLTSLDSEEIADVGAFNIGDLTQTLTINTGAENNPDAFTQAQTTGTENINLRGLGLGATLVLLDGQRQVQTAVANNAGVNFVDTASLVPLIAVERLEILKDGASAIYGSDAVAGVANFITRKNFDGALFSGTYLNHPKDGQYDEYLVQGLFGKTFGGGSVMIAASYLDRSDLTTAERRLSRVEDDTSNVGNPGSFYVPGVVNPATGAPLPVIDPTGCSEVGGIEQVLGPTTPAGTIGLCRFDFGDFYAHVANEERLNIYGRIDAQLSDTIDWTASIGYADNEATRNNSPTYPFLQSLVVPAANPFNIYGTNVGWLGRPSGTGGEPAGNAFTNETLRISSRLTGDAFNNGYWEIGFVRAENDATVTTPDVVTDRFQCSLLGFQEALGDAIFGEGYCDNAAAIAADQGVADQFFNPFATSLLDPAQANSPELFDYLIEDYFQDLSSTLTVIDASVTTNLFELPAGPVAVALGAQYRLEERDARYDEIGTNDGFGFLIGARPYANEQDVYAVFGEASVPLAESLDLSLALRYEDYGDLGNTLDPKVGLLFRPTDRLSMRATYSTSFRTPTVFQRFGLATALNQVFDPNIGGNVFVGVRATGAENLRPEESRAYNFGVTFEPIDNLVLNLDYFDYNFEDVITVQNYQGLVDADPNGEQILRNEAGQITLIFVERFNANSVETSGFDFSAYYTFDTPIGEFNPSFVGTYIDTYDLQDPFLGDVDGAGNRNFRNFGSPTPQLRFNLGLEWNTGLHSANVFYRYIDGYDDDQNPGRTVDSDGRVDLRYAFNLGEALQRDELVQLYAGVRNLTHEEPPQVFTNAGYDSKVHDPRGRLFYFGLDVGF</sequence>
<proteinExistence type="inferred from homology"/>
<evidence type="ECO:0000256" key="9">
    <source>
        <dbReference type="RuleBase" id="RU003357"/>
    </source>
</evidence>
<evidence type="ECO:0000259" key="12">
    <source>
        <dbReference type="Pfam" id="PF07715"/>
    </source>
</evidence>
<dbReference type="Pfam" id="PF07715">
    <property type="entry name" value="Plug"/>
    <property type="match status" value="1"/>
</dbReference>
<evidence type="ECO:0000256" key="3">
    <source>
        <dbReference type="ARBA" id="ARBA00022452"/>
    </source>
</evidence>
<evidence type="ECO:0000256" key="5">
    <source>
        <dbReference type="ARBA" id="ARBA00023077"/>
    </source>
</evidence>
<keyword evidence="13" id="KW-0675">Receptor</keyword>
<keyword evidence="4 8" id="KW-0812">Transmembrane</keyword>
<feature type="chain" id="PRO_5040839798" evidence="10">
    <location>
        <begin position="27"/>
        <end position="889"/>
    </location>
</feature>
<keyword evidence="5 9" id="KW-0798">TonB box</keyword>
<dbReference type="Pfam" id="PF00593">
    <property type="entry name" value="TonB_dep_Rec_b-barrel"/>
    <property type="match status" value="1"/>
</dbReference>
<dbReference type="RefSeq" id="WP_256620398.1">
    <property type="nucleotide sequence ID" value="NZ_JANIBC010000019.1"/>
</dbReference>
<evidence type="ECO:0000256" key="1">
    <source>
        <dbReference type="ARBA" id="ARBA00004571"/>
    </source>
</evidence>
<dbReference type="InterPro" id="IPR036942">
    <property type="entry name" value="Beta-barrel_TonB_sf"/>
</dbReference>
<evidence type="ECO:0000256" key="6">
    <source>
        <dbReference type="ARBA" id="ARBA00023136"/>
    </source>
</evidence>
<dbReference type="InterPro" id="IPR037066">
    <property type="entry name" value="Plug_dom_sf"/>
</dbReference>
<dbReference type="PANTHER" id="PTHR47234">
    <property type="match status" value="1"/>
</dbReference>
<keyword evidence="7 8" id="KW-0998">Cell outer membrane</keyword>
<evidence type="ECO:0000256" key="2">
    <source>
        <dbReference type="ARBA" id="ARBA00022448"/>
    </source>
</evidence>
<feature type="domain" description="TonB-dependent receptor-like beta-barrel" evidence="11">
    <location>
        <begin position="322"/>
        <end position="855"/>
    </location>
</feature>
<keyword evidence="3 8" id="KW-1134">Transmembrane beta strand</keyword>
<protein>
    <submittedName>
        <fullName evidence="13">TonB-dependent receptor</fullName>
    </submittedName>
</protein>
<keyword evidence="10" id="KW-0732">Signal</keyword>
<evidence type="ECO:0000256" key="7">
    <source>
        <dbReference type="ARBA" id="ARBA00023237"/>
    </source>
</evidence>
<evidence type="ECO:0000256" key="10">
    <source>
        <dbReference type="SAM" id="SignalP"/>
    </source>
</evidence>
<keyword evidence="6 8" id="KW-0472">Membrane</keyword>
<comment type="caution">
    <text evidence="13">The sequence shown here is derived from an EMBL/GenBank/DDBJ whole genome shotgun (WGS) entry which is preliminary data.</text>
</comment>
<keyword evidence="2 8" id="KW-0813">Transport</keyword>
<evidence type="ECO:0000313" key="13">
    <source>
        <dbReference type="EMBL" id="MCQ8186473.1"/>
    </source>
</evidence>
<dbReference type="Proteomes" id="UP001142610">
    <property type="component" value="Unassembled WGS sequence"/>
</dbReference>
<evidence type="ECO:0000313" key="14">
    <source>
        <dbReference type="Proteomes" id="UP001142610"/>
    </source>
</evidence>
<evidence type="ECO:0000259" key="11">
    <source>
        <dbReference type="Pfam" id="PF00593"/>
    </source>
</evidence>
<dbReference type="PROSITE" id="PS52016">
    <property type="entry name" value="TONB_DEPENDENT_REC_3"/>
    <property type="match status" value="1"/>
</dbReference>
<reference evidence="13" key="1">
    <citation type="submission" date="2022-07" db="EMBL/GenBank/DDBJ databases">
        <title>Parvularcula maris sp. nov., an algicidal bacterium isolated from seawater.</title>
        <authorList>
            <person name="Li F."/>
        </authorList>
    </citation>
    <scope>NUCLEOTIDE SEQUENCE</scope>
    <source>
        <strain evidence="13">BGMRC 0090</strain>
    </source>
</reference>
<accession>A0A9X2LB46</accession>
<feature type="domain" description="TonB-dependent receptor plug" evidence="12">
    <location>
        <begin position="47"/>
        <end position="166"/>
    </location>
</feature>
<dbReference type="InterPro" id="IPR039426">
    <property type="entry name" value="TonB-dep_rcpt-like"/>
</dbReference>
<dbReference type="Gene3D" id="2.40.170.20">
    <property type="entry name" value="TonB-dependent receptor, beta-barrel domain"/>
    <property type="match status" value="1"/>
</dbReference>
<name>A0A9X2LB46_9PROT</name>
<dbReference type="AlphaFoldDB" id="A0A9X2LB46"/>
<feature type="signal peptide" evidence="10">
    <location>
        <begin position="1"/>
        <end position="26"/>
    </location>
</feature>
<comment type="subcellular location">
    <subcellularLocation>
        <location evidence="1 8">Cell outer membrane</location>
        <topology evidence="1 8">Multi-pass membrane protein</topology>
    </subcellularLocation>
</comment>
<dbReference type="EMBL" id="JANIBC010000019">
    <property type="protein sequence ID" value="MCQ8186473.1"/>
    <property type="molecule type" value="Genomic_DNA"/>
</dbReference>
<evidence type="ECO:0000256" key="4">
    <source>
        <dbReference type="ARBA" id="ARBA00022692"/>
    </source>
</evidence>
<dbReference type="PANTHER" id="PTHR47234:SF2">
    <property type="entry name" value="TONB-DEPENDENT RECEPTOR"/>
    <property type="match status" value="1"/>
</dbReference>
<dbReference type="SUPFAM" id="SSF56935">
    <property type="entry name" value="Porins"/>
    <property type="match status" value="1"/>
</dbReference>